<dbReference type="PANTHER" id="PTHR38489:SF1">
    <property type="entry name" value="HISTONE CHAPERONE DOMAIN-CONTAINING PROTEIN"/>
    <property type="match status" value="1"/>
</dbReference>
<accession>A0A6A6XLD9</accession>
<reference evidence="2" key="1">
    <citation type="journal article" date="2020" name="Stud. Mycol.">
        <title>101 Dothideomycetes genomes: a test case for predicting lifestyles and emergence of pathogens.</title>
        <authorList>
            <person name="Haridas S."/>
            <person name="Albert R."/>
            <person name="Binder M."/>
            <person name="Bloem J."/>
            <person name="Labutti K."/>
            <person name="Salamov A."/>
            <person name="Andreopoulos B."/>
            <person name="Baker S."/>
            <person name="Barry K."/>
            <person name="Bills G."/>
            <person name="Bluhm B."/>
            <person name="Cannon C."/>
            <person name="Castanera R."/>
            <person name="Culley D."/>
            <person name="Daum C."/>
            <person name="Ezra D."/>
            <person name="Gonzalez J."/>
            <person name="Henrissat B."/>
            <person name="Kuo A."/>
            <person name="Liang C."/>
            <person name="Lipzen A."/>
            <person name="Lutzoni F."/>
            <person name="Magnuson J."/>
            <person name="Mondo S."/>
            <person name="Nolan M."/>
            <person name="Ohm R."/>
            <person name="Pangilinan J."/>
            <person name="Park H.-J."/>
            <person name="Ramirez L."/>
            <person name="Alfaro M."/>
            <person name="Sun H."/>
            <person name="Tritt A."/>
            <person name="Yoshinaga Y."/>
            <person name="Zwiers L.-H."/>
            <person name="Turgeon B."/>
            <person name="Goodwin S."/>
            <person name="Spatafora J."/>
            <person name="Crous P."/>
            <person name="Grigoriev I."/>
        </authorList>
    </citation>
    <scope>NUCLEOTIDE SEQUENCE</scope>
    <source>
        <strain evidence="2">CBS 109.77</strain>
    </source>
</reference>
<evidence type="ECO:0000313" key="3">
    <source>
        <dbReference type="Proteomes" id="UP000799757"/>
    </source>
</evidence>
<dbReference type="OrthoDB" id="1112980at2759"/>
<dbReference type="AlphaFoldDB" id="A0A6A6XLD9"/>
<feature type="region of interest" description="Disordered" evidence="1">
    <location>
        <begin position="184"/>
        <end position="245"/>
    </location>
</feature>
<dbReference type="PANTHER" id="PTHR38489">
    <property type="entry name" value="HISTONE CHAPERONE DOMAIN-CONTAINING PROTEIN"/>
    <property type="match status" value="1"/>
</dbReference>
<keyword evidence="3" id="KW-1185">Reference proteome</keyword>
<name>A0A6A6XLD9_9PLEO</name>
<proteinExistence type="predicted"/>
<feature type="compositionally biased region" description="Low complexity" evidence="1">
    <location>
        <begin position="64"/>
        <end position="75"/>
    </location>
</feature>
<evidence type="ECO:0000256" key="1">
    <source>
        <dbReference type="SAM" id="MobiDB-lite"/>
    </source>
</evidence>
<feature type="compositionally biased region" description="Acidic residues" evidence="1">
    <location>
        <begin position="76"/>
        <end position="108"/>
    </location>
</feature>
<dbReference type="InterPro" id="IPR027921">
    <property type="entry name" value="NOPCHAP1"/>
</dbReference>
<evidence type="ECO:0000313" key="2">
    <source>
        <dbReference type="EMBL" id="KAF2797376.1"/>
    </source>
</evidence>
<organism evidence="2 3">
    <name type="scientific">Melanomma pulvis-pyrius CBS 109.77</name>
    <dbReference type="NCBI Taxonomy" id="1314802"/>
    <lineage>
        <taxon>Eukaryota</taxon>
        <taxon>Fungi</taxon>
        <taxon>Dikarya</taxon>
        <taxon>Ascomycota</taxon>
        <taxon>Pezizomycotina</taxon>
        <taxon>Dothideomycetes</taxon>
        <taxon>Pleosporomycetidae</taxon>
        <taxon>Pleosporales</taxon>
        <taxon>Melanommataceae</taxon>
        <taxon>Melanomma</taxon>
    </lineage>
</organism>
<feature type="region of interest" description="Disordered" evidence="1">
    <location>
        <begin position="1"/>
        <end position="131"/>
    </location>
</feature>
<gene>
    <name evidence="2" type="ORF">K505DRAFT_347320</name>
</gene>
<dbReference type="Proteomes" id="UP000799757">
    <property type="component" value="Unassembled WGS sequence"/>
</dbReference>
<sequence length="245" mass="26347">MAPEEPHTCAANASTSPGRQARAATAYADRRKRVRLTPTPTESSTSDPSFSDESALVPTSVPAESTDASDVVSDSSEMEESSEDPSSDSESGEDSDEELQSEMEDEDGIVNLPAVRARKPNMKLPKDELGPDLRPFLANFLPQLKAANEALEKEREAGTLKTKVIDSEDAVDGEGEYIEMDLGLGVLEEQDPDAKDVSSSSDSEDEDSLDGEGQLKPKDILSKLMGRKSRKDAVDIQELGDVQAT</sequence>
<feature type="compositionally biased region" description="Low complexity" evidence="1">
    <location>
        <begin position="37"/>
        <end position="54"/>
    </location>
</feature>
<dbReference type="EMBL" id="MU001808">
    <property type="protein sequence ID" value="KAF2797376.1"/>
    <property type="molecule type" value="Genomic_DNA"/>
</dbReference>
<dbReference type="Pfam" id="PF15370">
    <property type="entry name" value="NOPCHAP1"/>
    <property type="match status" value="1"/>
</dbReference>
<dbReference type="GO" id="GO:0000492">
    <property type="term" value="P:box C/D snoRNP assembly"/>
    <property type="evidence" value="ECO:0007669"/>
    <property type="project" value="InterPro"/>
</dbReference>
<protein>
    <submittedName>
        <fullName evidence="2">Uncharacterized protein</fullName>
    </submittedName>
</protein>